<sequence length="184" mass="20449">MQKVFSLLASKTAEFAVAASEATVPDLSEKATKEHVEEMDEDEVTSDTPDLTLTDVKRVVKKFDGGTKHPAVKNVMKSKFKIKALSALAEDDFAKFIAELESCLEEDDEPAEKPAKATEETDEDGYTLDGLRTLIRPVIRAKKNKKVKDILQTNYGADYITDLDSDDYAAFAEDVKKLIKKLDL</sequence>
<reference evidence="2 3" key="1">
    <citation type="submission" date="2020-03" db="EMBL/GenBank/DDBJ databases">
        <title>Soil Listeria distribution.</title>
        <authorList>
            <person name="Liao J."/>
            <person name="Wiedmann M."/>
        </authorList>
    </citation>
    <scope>NUCLEOTIDE SEQUENCE [LARGE SCALE GENOMIC DNA]</scope>
    <source>
        <strain evidence="2 3">FSL L7-1299</strain>
    </source>
</reference>
<proteinExistence type="predicted"/>
<accession>A0A842AK95</accession>
<protein>
    <submittedName>
        <fullName evidence="2">Uncharacterized protein</fullName>
    </submittedName>
</protein>
<gene>
    <name evidence="2" type="ORF">HB904_09370</name>
</gene>
<dbReference type="AlphaFoldDB" id="A0A842AK95"/>
<dbReference type="Proteomes" id="UP000574104">
    <property type="component" value="Unassembled WGS sequence"/>
</dbReference>
<feature type="region of interest" description="Disordered" evidence="1">
    <location>
        <begin position="28"/>
        <end position="49"/>
    </location>
</feature>
<comment type="caution">
    <text evidence="2">The sequence shown here is derived from an EMBL/GenBank/DDBJ whole genome shotgun (WGS) entry which is preliminary data.</text>
</comment>
<evidence type="ECO:0000256" key="1">
    <source>
        <dbReference type="SAM" id="MobiDB-lite"/>
    </source>
</evidence>
<name>A0A842AK95_9LIST</name>
<evidence type="ECO:0000313" key="2">
    <source>
        <dbReference type="EMBL" id="MBC1616398.1"/>
    </source>
</evidence>
<evidence type="ECO:0000313" key="3">
    <source>
        <dbReference type="Proteomes" id="UP000574104"/>
    </source>
</evidence>
<organism evidence="2 3">
    <name type="scientific">Listeria booriae</name>
    <dbReference type="NCBI Taxonomy" id="1552123"/>
    <lineage>
        <taxon>Bacteria</taxon>
        <taxon>Bacillati</taxon>
        <taxon>Bacillota</taxon>
        <taxon>Bacilli</taxon>
        <taxon>Bacillales</taxon>
        <taxon>Listeriaceae</taxon>
        <taxon>Listeria</taxon>
    </lineage>
</organism>
<dbReference type="EMBL" id="JAARSH010000005">
    <property type="protein sequence ID" value="MBC1616398.1"/>
    <property type="molecule type" value="Genomic_DNA"/>
</dbReference>